<accession>A0A1Y2KX12</accession>
<dbReference type="Proteomes" id="UP000193391">
    <property type="component" value="Unassembled WGS sequence"/>
</dbReference>
<evidence type="ECO:0000313" key="2">
    <source>
        <dbReference type="Proteomes" id="UP000193391"/>
    </source>
</evidence>
<comment type="caution">
    <text evidence="1">The sequence shown here is derived from an EMBL/GenBank/DDBJ whole genome shotgun (WGS) entry which is preliminary data.</text>
</comment>
<sequence>MPFGPGAKIKVGTLNKATPTPFDNASLKKSLENIGLSCAQINDQNLSTYITNVKSQLPDGAIQSMAIKAPHTSPLNANRLKAVAPVTLFTAATAVPKMTSAATGNWSIPDNNDAEGYGPNLEIIQYQDHFNWLFDNKSSNGFTGVKNSPPATSGNYPNAEAIQKLFVQVGLTASSTLVKGLDKPTMTATLSNVIQPLNDSNISNYDVSDSRVIDLVDNYDPKTGMADGIGVLTVSWHLTIEDYKRKTKDGGDTHATYLKMNAWSVLYTDPGVLCQQYSSVLQHFAINAASAPSCRTS</sequence>
<organism evidence="1 2">
    <name type="scientific">Thalassospira mesophila</name>
    <dbReference type="NCBI Taxonomy" id="1293891"/>
    <lineage>
        <taxon>Bacteria</taxon>
        <taxon>Pseudomonadati</taxon>
        <taxon>Pseudomonadota</taxon>
        <taxon>Alphaproteobacteria</taxon>
        <taxon>Rhodospirillales</taxon>
        <taxon>Thalassospiraceae</taxon>
        <taxon>Thalassospira</taxon>
    </lineage>
</organism>
<dbReference type="STRING" id="1293891.TMES_16930"/>
<keyword evidence="2" id="KW-1185">Reference proteome</keyword>
<reference evidence="1 2" key="1">
    <citation type="submission" date="2014-03" db="EMBL/GenBank/DDBJ databases">
        <title>The draft genome sequence of Thalassospira mesophila JCM 18969.</title>
        <authorList>
            <person name="Lai Q."/>
            <person name="Shao Z."/>
        </authorList>
    </citation>
    <scope>NUCLEOTIDE SEQUENCE [LARGE SCALE GENOMIC DNA]</scope>
    <source>
        <strain evidence="1 2">JCM 18969</strain>
    </source>
</reference>
<proteinExistence type="predicted"/>
<protein>
    <submittedName>
        <fullName evidence="1">Uncharacterized protein</fullName>
    </submittedName>
</protein>
<dbReference type="AlphaFoldDB" id="A0A1Y2KX12"/>
<dbReference type="EMBL" id="JFKA01000009">
    <property type="protein sequence ID" value="OSQ36757.1"/>
    <property type="molecule type" value="Genomic_DNA"/>
</dbReference>
<name>A0A1Y2KX12_9PROT</name>
<gene>
    <name evidence="1" type="ORF">TMES_16930</name>
</gene>
<dbReference type="RefSeq" id="WP_085584742.1">
    <property type="nucleotide sequence ID" value="NZ_JFKA01000009.1"/>
</dbReference>
<evidence type="ECO:0000313" key="1">
    <source>
        <dbReference type="EMBL" id="OSQ36757.1"/>
    </source>
</evidence>
<dbReference type="OrthoDB" id="3078168at2"/>